<dbReference type="InterPro" id="IPR010827">
    <property type="entry name" value="BamA/TamA_POTRA"/>
</dbReference>
<feature type="transmembrane region" description="Helical" evidence="9">
    <location>
        <begin position="43"/>
        <end position="67"/>
    </location>
</feature>
<evidence type="ECO:0000313" key="12">
    <source>
        <dbReference type="Proteomes" id="UP000248168"/>
    </source>
</evidence>
<evidence type="ECO:0000256" key="2">
    <source>
        <dbReference type="ARBA" id="ARBA00022452"/>
    </source>
</evidence>
<proteinExistence type="predicted"/>
<dbReference type="PANTHER" id="PTHR12815:SF47">
    <property type="entry name" value="TRANSLOCATION AND ASSEMBLY MODULE SUBUNIT TAMA"/>
    <property type="match status" value="1"/>
</dbReference>
<reference evidence="12" key="1">
    <citation type="submission" date="2018-04" db="EMBL/GenBank/DDBJ databases">
        <authorList>
            <person name="Lucker S."/>
            <person name="Sakoula D."/>
        </authorList>
    </citation>
    <scope>NUCLEOTIDE SEQUENCE [LARGE SCALE GENOMIC DNA]</scope>
</reference>
<dbReference type="GO" id="GO:0071709">
    <property type="term" value="P:membrane assembly"/>
    <property type="evidence" value="ECO:0007669"/>
    <property type="project" value="InterPro"/>
</dbReference>
<dbReference type="Pfam" id="PF07244">
    <property type="entry name" value="POTRA"/>
    <property type="match status" value="5"/>
</dbReference>
<keyword evidence="12" id="KW-1185">Reference proteome</keyword>
<accession>A0A330L8R8</accession>
<keyword evidence="5" id="KW-0677">Repeat</keyword>
<gene>
    <name evidence="11" type="ORF">NITLEN_40132</name>
</gene>
<dbReference type="Proteomes" id="UP000248168">
    <property type="component" value="Unassembled WGS sequence"/>
</dbReference>
<dbReference type="Gene3D" id="2.40.160.50">
    <property type="entry name" value="membrane protein fhac: a member of the omp85/tpsb transporter family"/>
    <property type="match status" value="1"/>
</dbReference>
<keyword evidence="9" id="KW-1133">Transmembrane helix</keyword>
<comment type="subcellular location">
    <subcellularLocation>
        <location evidence="1">Membrane</location>
    </subcellularLocation>
</comment>
<keyword evidence="4" id="KW-0732">Signal</keyword>
<evidence type="ECO:0000259" key="10">
    <source>
        <dbReference type="PROSITE" id="PS51779"/>
    </source>
</evidence>
<evidence type="ECO:0000256" key="5">
    <source>
        <dbReference type="ARBA" id="ARBA00022737"/>
    </source>
</evidence>
<feature type="transmembrane region" description="Helical" evidence="9">
    <location>
        <begin position="18"/>
        <end position="37"/>
    </location>
</feature>
<organism evidence="11 12">
    <name type="scientific">Nitrospira lenta</name>
    <dbReference type="NCBI Taxonomy" id="1436998"/>
    <lineage>
        <taxon>Bacteria</taxon>
        <taxon>Pseudomonadati</taxon>
        <taxon>Nitrospirota</taxon>
        <taxon>Nitrospiria</taxon>
        <taxon>Nitrospirales</taxon>
        <taxon>Nitrospiraceae</taxon>
        <taxon>Nitrospira</taxon>
    </lineage>
</organism>
<feature type="domain" description="POTRA" evidence="10">
    <location>
        <begin position="399"/>
        <end position="471"/>
    </location>
</feature>
<evidence type="ECO:0000256" key="8">
    <source>
        <dbReference type="NCBIfam" id="TIGR03303"/>
    </source>
</evidence>
<dbReference type="InterPro" id="IPR000184">
    <property type="entry name" value="Bac_surfAg_D15"/>
</dbReference>
<dbReference type="EMBL" id="OUNR01000017">
    <property type="protein sequence ID" value="SPP65659.1"/>
    <property type="molecule type" value="Genomic_DNA"/>
</dbReference>
<protein>
    <recommendedName>
        <fullName evidence="8">Outer membrane protein assembly factor BamA</fullName>
    </recommendedName>
</protein>
<dbReference type="Pfam" id="PF01103">
    <property type="entry name" value="Omp85"/>
    <property type="match status" value="1"/>
</dbReference>
<feature type="domain" description="POTRA" evidence="10">
    <location>
        <begin position="318"/>
        <end position="396"/>
    </location>
</feature>
<keyword evidence="3 9" id="KW-0812">Transmembrane</keyword>
<feature type="domain" description="POTRA" evidence="10">
    <location>
        <begin position="65"/>
        <end position="136"/>
    </location>
</feature>
<feature type="domain" description="POTRA" evidence="10">
    <location>
        <begin position="137"/>
        <end position="214"/>
    </location>
</feature>
<keyword evidence="2" id="KW-1134">Transmembrane beta strand</keyword>
<evidence type="ECO:0000256" key="7">
    <source>
        <dbReference type="ARBA" id="ARBA00023237"/>
    </source>
</evidence>
<evidence type="ECO:0000256" key="4">
    <source>
        <dbReference type="ARBA" id="ARBA00022729"/>
    </source>
</evidence>
<keyword evidence="7" id="KW-0998">Cell outer membrane</keyword>
<dbReference type="InterPro" id="IPR023707">
    <property type="entry name" value="OM_assembly_BamA"/>
</dbReference>
<evidence type="ECO:0000256" key="6">
    <source>
        <dbReference type="ARBA" id="ARBA00023136"/>
    </source>
</evidence>
<dbReference type="AlphaFoldDB" id="A0A330L8R8"/>
<evidence type="ECO:0000256" key="3">
    <source>
        <dbReference type="ARBA" id="ARBA00022692"/>
    </source>
</evidence>
<dbReference type="PIRSF" id="PIRSF006076">
    <property type="entry name" value="OM_assembly_OMP85"/>
    <property type="match status" value="1"/>
</dbReference>
<dbReference type="FunCoup" id="A0A330L8R8">
    <property type="interactions" value="247"/>
</dbReference>
<dbReference type="GO" id="GO:0009279">
    <property type="term" value="C:cell outer membrane"/>
    <property type="evidence" value="ECO:0007669"/>
    <property type="project" value="UniProtKB-UniRule"/>
</dbReference>
<dbReference type="InterPro" id="IPR039910">
    <property type="entry name" value="D15-like"/>
</dbReference>
<dbReference type="NCBIfam" id="TIGR03303">
    <property type="entry name" value="OM_YaeT"/>
    <property type="match status" value="1"/>
</dbReference>
<keyword evidence="6 9" id="KW-0472">Membrane</keyword>
<dbReference type="PROSITE" id="PS51779">
    <property type="entry name" value="POTRA"/>
    <property type="match status" value="4"/>
</dbReference>
<dbReference type="RefSeq" id="WP_245924452.1">
    <property type="nucleotide sequence ID" value="NZ_OUNR01000017.1"/>
</dbReference>
<dbReference type="Gene3D" id="3.10.20.310">
    <property type="entry name" value="membrane protein fhac"/>
    <property type="match status" value="5"/>
</dbReference>
<evidence type="ECO:0000313" key="11">
    <source>
        <dbReference type="EMBL" id="SPP65659.1"/>
    </source>
</evidence>
<dbReference type="InterPro" id="IPR034746">
    <property type="entry name" value="POTRA"/>
</dbReference>
<evidence type="ECO:0000256" key="1">
    <source>
        <dbReference type="ARBA" id="ARBA00004370"/>
    </source>
</evidence>
<sequence length="803" mass="90085">MTSAQALREFRIRSQNIVAVYTILAGGSGFVLLSGYGKLQWCVVMLALILSCLVVGDAVAQVTGLKVKTIEIRGNKRIELPAIAGRLTLKVGDHYTPETVRGQVKVLYDTGFFEDVQVETDTDEGGTAVAFVVREKPFITEIVYDGNENLSDDKLKEKTTIKSQSFLDQQQAKESAEKIRLAYQEDGYYNAQVIPVVQTLDEDRKRLTFFVKEGDKARVKAVVFEGMRAATKEEVFKVTATREWIPWYGLFTQLKMPSFVSDAGILKQDELANDVERVKEVLLNKGYLNVQVGLPTVELTEDKKWFIITYSVSEGEPFTVAEVGFRGYTVFEDAELREKLKIKDGEIFQRAKIRDEITRLTDMYGSRGYAFADVVPNVNPNNEERTASIILTIKEGEMMRIRQININGNDKTRDNVIRREIRVDEQDVIDTPSLKRSFQRLNNLNFFETVEILPAQVDADKVDLNVRVKEKPTGQFSIGGGFSTLDKLVAIADITEGNLGGNGYMGRVRGQLGQQRSLGLITFRNPYLNDSLTSVQLDVYRSMTNYISYFEEKSGASVTFGRWLSEYVTGSVSLVAEQLKFKDPQPGLCPDLLPLICRQLGSQTTTGFRTTLFRDTRDYYLDPRSGWRVGGGFDLGTPMLGGSNNFYKYTIDIMKYTPLPFDTRFSARARFGVVEGMNGKDIPLTERFFVGGINTMRGFVFGKAGPVVPNLYTIIGASKQLIFNFDYIFTISADAKLNGVVFFDYGRGFDDNEPLSLNLRKSVGVEGRWISPFGPLRVAYGLNLAPRTGERTGVFEFTIGSLF</sequence>
<evidence type="ECO:0000256" key="9">
    <source>
        <dbReference type="SAM" id="Phobius"/>
    </source>
</evidence>
<dbReference type="InParanoid" id="A0A330L8R8"/>
<dbReference type="PANTHER" id="PTHR12815">
    <property type="entry name" value="SORTING AND ASSEMBLY MACHINERY SAMM50 PROTEIN FAMILY MEMBER"/>
    <property type="match status" value="1"/>
</dbReference>
<name>A0A330L8R8_9BACT</name>